<dbReference type="PANTHER" id="PTHR21368">
    <property type="entry name" value="50S RIBOSOMAL PROTEIN L9"/>
    <property type="match status" value="1"/>
</dbReference>
<feature type="domain" description="Ribosomal protein L9" evidence="4">
    <location>
        <begin position="47"/>
        <end position="90"/>
    </location>
</feature>
<evidence type="ECO:0000313" key="6">
    <source>
        <dbReference type="Proteomes" id="UP000785200"/>
    </source>
</evidence>
<dbReference type="SUPFAM" id="SSF55658">
    <property type="entry name" value="L9 N-domain-like"/>
    <property type="match status" value="1"/>
</dbReference>
<dbReference type="Pfam" id="PF01281">
    <property type="entry name" value="Ribosomal_L9_N"/>
    <property type="match status" value="1"/>
</dbReference>
<dbReference type="AlphaFoldDB" id="A0A9P7AY11"/>
<evidence type="ECO:0000313" key="5">
    <source>
        <dbReference type="EMBL" id="KAG0649726.1"/>
    </source>
</evidence>
<dbReference type="GO" id="GO:1990904">
    <property type="term" value="C:ribonucleoprotein complex"/>
    <property type="evidence" value="ECO:0007669"/>
    <property type="project" value="UniProtKB-KW"/>
</dbReference>
<dbReference type="Gene3D" id="3.40.5.10">
    <property type="entry name" value="Ribosomal protein L9, N-terminal domain"/>
    <property type="match status" value="1"/>
</dbReference>
<evidence type="ECO:0000256" key="2">
    <source>
        <dbReference type="ARBA" id="ARBA00022980"/>
    </source>
</evidence>
<dbReference type="InterPro" id="IPR036935">
    <property type="entry name" value="Ribosomal_bL9_N_sf"/>
</dbReference>
<name>A0A9P7AY11_9HELO</name>
<organism evidence="5 6">
    <name type="scientific">Hyphodiscus hymeniophilus</name>
    <dbReference type="NCBI Taxonomy" id="353542"/>
    <lineage>
        <taxon>Eukaryota</taxon>
        <taxon>Fungi</taxon>
        <taxon>Dikarya</taxon>
        <taxon>Ascomycota</taxon>
        <taxon>Pezizomycotina</taxon>
        <taxon>Leotiomycetes</taxon>
        <taxon>Helotiales</taxon>
        <taxon>Hyphodiscaceae</taxon>
        <taxon>Hyphodiscus</taxon>
    </lineage>
</organism>
<sequence length="319" mass="35059">MASPMVSRAPQCLSCIRRVSGLEDSLRSLSGQQIRGKKKLAKATTINVKLRANIAGFGRKGSIVPVPPGTMRNTWFPRKMAEYQTLAQLKGLGDVVIERDSTFSPRESKRLGQEKREVQDARKVESIMVPEALELQETFAAPIEEAVPEAEFIEPEMLSVRSSPHLGWRNVLTFVQSEQAAIIIAKLVPENLEFYRTPMPAPPPPKKLSPSLASSSAISAAAAKAAIENAKRDPQQLARPAIYGSVSIADVVANIKAILWEDIEGSRVILSTENVSFVEQSSLKDKDRVKHLGSFTIDIRLGPAESEKVRRTITVRAQQ</sequence>
<keyword evidence="2" id="KW-0689">Ribosomal protein</keyword>
<dbReference type="InterPro" id="IPR000244">
    <property type="entry name" value="Ribosomal_bL9"/>
</dbReference>
<dbReference type="InterPro" id="IPR009027">
    <property type="entry name" value="Ribosomal_bL9/RNase_H1_N"/>
</dbReference>
<accession>A0A9P7AY11</accession>
<dbReference type="EMBL" id="VNKQ01000007">
    <property type="protein sequence ID" value="KAG0649726.1"/>
    <property type="molecule type" value="Genomic_DNA"/>
</dbReference>
<comment type="caution">
    <text evidence="5">The sequence shown here is derived from an EMBL/GenBank/DDBJ whole genome shotgun (WGS) entry which is preliminary data.</text>
</comment>
<protein>
    <recommendedName>
        <fullName evidence="4">Ribosomal protein L9 domain-containing protein</fullName>
    </recommendedName>
</protein>
<dbReference type="InterPro" id="IPR020070">
    <property type="entry name" value="Ribosomal_bL9_N"/>
</dbReference>
<keyword evidence="6" id="KW-1185">Reference proteome</keyword>
<evidence type="ECO:0000256" key="3">
    <source>
        <dbReference type="ARBA" id="ARBA00023274"/>
    </source>
</evidence>
<gene>
    <name evidence="5" type="ORF">D0Z07_3901</name>
</gene>
<dbReference type="GO" id="GO:0006412">
    <property type="term" value="P:translation"/>
    <property type="evidence" value="ECO:0007669"/>
    <property type="project" value="InterPro"/>
</dbReference>
<evidence type="ECO:0000259" key="4">
    <source>
        <dbReference type="Pfam" id="PF01281"/>
    </source>
</evidence>
<comment type="similarity">
    <text evidence="1">Belongs to the bacterial ribosomal protein bL9 family.</text>
</comment>
<reference evidence="5" key="1">
    <citation type="submission" date="2019-07" db="EMBL/GenBank/DDBJ databases">
        <title>Hyphodiscus hymeniophilus genome sequencing and assembly.</title>
        <authorList>
            <person name="Kramer G."/>
            <person name="Nodwell J."/>
        </authorList>
    </citation>
    <scope>NUCLEOTIDE SEQUENCE</scope>
    <source>
        <strain evidence="5">ATCC 34498</strain>
    </source>
</reference>
<evidence type="ECO:0000256" key="1">
    <source>
        <dbReference type="ARBA" id="ARBA00010605"/>
    </source>
</evidence>
<dbReference type="OrthoDB" id="5555409at2759"/>
<keyword evidence="3" id="KW-0687">Ribonucleoprotein</keyword>
<dbReference type="Proteomes" id="UP000785200">
    <property type="component" value="Unassembled WGS sequence"/>
</dbReference>
<proteinExistence type="inferred from homology"/>
<dbReference type="GO" id="GO:0003735">
    <property type="term" value="F:structural constituent of ribosome"/>
    <property type="evidence" value="ECO:0007669"/>
    <property type="project" value="InterPro"/>
</dbReference>
<dbReference type="GO" id="GO:0005840">
    <property type="term" value="C:ribosome"/>
    <property type="evidence" value="ECO:0007669"/>
    <property type="project" value="UniProtKB-KW"/>
</dbReference>